<dbReference type="EMBL" id="JNCF01000005">
    <property type="protein sequence ID" value="KGP64092.1"/>
    <property type="molecule type" value="Genomic_DNA"/>
</dbReference>
<proteinExistence type="predicted"/>
<dbReference type="AlphaFoldDB" id="A0A0A2STJ8"/>
<keyword evidence="2" id="KW-1185">Reference proteome</keyword>
<accession>A0A0A2STJ8</accession>
<organism evidence="1 2">
    <name type="scientific">Legionella norrlandica</name>
    <dbReference type="NCBI Taxonomy" id="1498499"/>
    <lineage>
        <taxon>Bacteria</taxon>
        <taxon>Pseudomonadati</taxon>
        <taxon>Pseudomonadota</taxon>
        <taxon>Gammaproteobacteria</taxon>
        <taxon>Legionellales</taxon>
        <taxon>Legionellaceae</taxon>
        <taxon>Legionella</taxon>
    </lineage>
</organism>
<protein>
    <submittedName>
        <fullName evidence="1">Uncharacterized protein</fullName>
    </submittedName>
</protein>
<evidence type="ECO:0000313" key="2">
    <source>
        <dbReference type="Proteomes" id="UP000054422"/>
    </source>
</evidence>
<name>A0A0A2STJ8_9GAMM</name>
<reference evidence="1 2" key="1">
    <citation type="submission" date="2014-05" db="EMBL/GenBank/DDBJ databases">
        <authorList>
            <person name="Rizzardi K."/>
            <person name="Winiecka-Krusnell J."/>
            <person name="Ramliden M."/>
            <person name="Alm E."/>
            <person name="Andersson S."/>
            <person name="Byfors S."/>
        </authorList>
    </citation>
    <scope>NUCLEOTIDE SEQUENCE [LARGE SCALE GENOMIC DNA]</scope>
    <source>
        <strain evidence="1 2">LEGN</strain>
    </source>
</reference>
<dbReference type="OrthoDB" id="5643102at2"/>
<dbReference type="RefSeq" id="WP_035887229.1">
    <property type="nucleotide sequence ID" value="NZ_JNCF01000005.1"/>
</dbReference>
<gene>
    <name evidence="1" type="ORF">EP47_08060</name>
</gene>
<evidence type="ECO:0000313" key="1">
    <source>
        <dbReference type="EMBL" id="KGP64092.1"/>
    </source>
</evidence>
<comment type="caution">
    <text evidence="1">The sequence shown here is derived from an EMBL/GenBank/DDBJ whole genome shotgun (WGS) entry which is preliminary data.</text>
</comment>
<dbReference type="Proteomes" id="UP000054422">
    <property type="component" value="Unassembled WGS sequence"/>
</dbReference>
<sequence>MDNNSKAQIYKGIIQYLLESTNYTLKNIADLSYSPIKNIRAIYCDNFVPLNFSSELQLVRLYQMILEIHTQEKQFKKYLPLPKGFRQLSASME</sequence>